<dbReference type="EMBL" id="GBXM01001986">
    <property type="protein sequence ID" value="JAI06592.1"/>
    <property type="molecule type" value="Transcribed_RNA"/>
</dbReference>
<name>A0A0E9XVZ6_ANGAN</name>
<accession>A0A0E9XVZ6</accession>
<organism evidence="1">
    <name type="scientific">Anguilla anguilla</name>
    <name type="common">European freshwater eel</name>
    <name type="synonym">Muraena anguilla</name>
    <dbReference type="NCBI Taxonomy" id="7936"/>
    <lineage>
        <taxon>Eukaryota</taxon>
        <taxon>Metazoa</taxon>
        <taxon>Chordata</taxon>
        <taxon>Craniata</taxon>
        <taxon>Vertebrata</taxon>
        <taxon>Euteleostomi</taxon>
        <taxon>Actinopterygii</taxon>
        <taxon>Neopterygii</taxon>
        <taxon>Teleostei</taxon>
        <taxon>Anguilliformes</taxon>
        <taxon>Anguillidae</taxon>
        <taxon>Anguilla</taxon>
    </lineage>
</organism>
<reference evidence="1" key="1">
    <citation type="submission" date="2014-11" db="EMBL/GenBank/DDBJ databases">
        <authorList>
            <person name="Amaro Gonzalez C."/>
        </authorList>
    </citation>
    <scope>NUCLEOTIDE SEQUENCE</scope>
</reference>
<protein>
    <submittedName>
        <fullName evidence="1">Uncharacterized protein</fullName>
    </submittedName>
</protein>
<dbReference type="AlphaFoldDB" id="A0A0E9XVZ6"/>
<proteinExistence type="predicted"/>
<reference evidence="1" key="2">
    <citation type="journal article" date="2015" name="Fish Shellfish Immunol.">
        <title>Early steps in the European eel (Anguilla anguilla)-Vibrio vulnificus interaction in the gills: Role of the RtxA13 toxin.</title>
        <authorList>
            <person name="Callol A."/>
            <person name="Pajuelo D."/>
            <person name="Ebbesson L."/>
            <person name="Teles M."/>
            <person name="MacKenzie S."/>
            <person name="Amaro C."/>
        </authorList>
    </citation>
    <scope>NUCLEOTIDE SEQUENCE</scope>
</reference>
<sequence length="63" mass="7248">MHVGQTFNTSHSISSCCIFRFPRENTLMPSVTAAKSLGCKWVFYIFWTSCQMSLMVKARPVRK</sequence>
<evidence type="ECO:0000313" key="1">
    <source>
        <dbReference type="EMBL" id="JAI06592.1"/>
    </source>
</evidence>